<comment type="caution">
    <text evidence="5">The sequence shown here is derived from an EMBL/GenBank/DDBJ whole genome shotgun (WGS) entry which is preliminary data.</text>
</comment>
<organism evidence="5 6">
    <name type="scientific">Helicobacter jaachi</name>
    <dbReference type="NCBI Taxonomy" id="1677920"/>
    <lineage>
        <taxon>Bacteria</taxon>
        <taxon>Pseudomonadati</taxon>
        <taxon>Campylobacterota</taxon>
        <taxon>Epsilonproteobacteria</taxon>
        <taxon>Campylobacterales</taxon>
        <taxon>Helicobacteraceae</taxon>
        <taxon>Helicobacter</taxon>
    </lineage>
</organism>
<evidence type="ECO:0000259" key="4">
    <source>
        <dbReference type="PROSITE" id="PS50111"/>
    </source>
</evidence>
<dbReference type="PANTHER" id="PTHR32089:SF112">
    <property type="entry name" value="LYSOZYME-LIKE PROTEIN-RELATED"/>
    <property type="match status" value="1"/>
</dbReference>
<proteinExistence type="predicted"/>
<dbReference type="SUPFAM" id="SSF58104">
    <property type="entry name" value="Methyl-accepting chemotaxis protein (MCP) signaling domain"/>
    <property type="match status" value="1"/>
</dbReference>
<feature type="region of interest" description="Disordered" evidence="3">
    <location>
        <begin position="433"/>
        <end position="491"/>
    </location>
</feature>
<dbReference type="STRING" id="1677920.LS71_02405"/>
<evidence type="ECO:0000313" key="5">
    <source>
        <dbReference type="EMBL" id="TLD97381.1"/>
    </source>
</evidence>
<dbReference type="GO" id="GO:0007165">
    <property type="term" value="P:signal transduction"/>
    <property type="evidence" value="ECO:0007669"/>
    <property type="project" value="UniProtKB-KW"/>
</dbReference>
<dbReference type="GO" id="GO:0016020">
    <property type="term" value="C:membrane"/>
    <property type="evidence" value="ECO:0007669"/>
    <property type="project" value="InterPro"/>
</dbReference>
<dbReference type="SMART" id="SM00283">
    <property type="entry name" value="MA"/>
    <property type="match status" value="1"/>
</dbReference>
<dbReference type="PROSITE" id="PS50111">
    <property type="entry name" value="CHEMOTAXIS_TRANSDUC_2"/>
    <property type="match status" value="1"/>
</dbReference>
<dbReference type="Pfam" id="PF13682">
    <property type="entry name" value="CZB"/>
    <property type="match status" value="1"/>
</dbReference>
<dbReference type="InterPro" id="IPR004089">
    <property type="entry name" value="MCPsignal_dom"/>
</dbReference>
<dbReference type="PANTHER" id="PTHR32089">
    <property type="entry name" value="METHYL-ACCEPTING CHEMOTAXIS PROTEIN MCPB"/>
    <property type="match status" value="1"/>
</dbReference>
<dbReference type="EMBL" id="JRPR02000001">
    <property type="protein sequence ID" value="TLD97381.1"/>
    <property type="molecule type" value="Genomic_DNA"/>
</dbReference>
<dbReference type="AlphaFoldDB" id="A0A4U8TBT8"/>
<accession>A0A4U8TBT8</accession>
<dbReference type="Pfam" id="PF00015">
    <property type="entry name" value="MCPsignal"/>
    <property type="match status" value="1"/>
</dbReference>
<evidence type="ECO:0000256" key="2">
    <source>
        <dbReference type="PROSITE-ProRule" id="PRU00284"/>
    </source>
</evidence>
<name>A0A4U8TBT8_9HELI</name>
<feature type="domain" description="Methyl-accepting transducer" evidence="4">
    <location>
        <begin position="125"/>
        <end position="289"/>
    </location>
</feature>
<evidence type="ECO:0000313" key="6">
    <source>
        <dbReference type="Proteomes" id="UP000029733"/>
    </source>
</evidence>
<dbReference type="RefSeq" id="WP_034353144.1">
    <property type="nucleotide sequence ID" value="NZ_JRPR02000001.1"/>
</dbReference>
<gene>
    <name evidence="5" type="ORF">LS71_001105</name>
</gene>
<keyword evidence="1 2" id="KW-0807">Transducer</keyword>
<evidence type="ECO:0000256" key="1">
    <source>
        <dbReference type="ARBA" id="ARBA00023224"/>
    </source>
</evidence>
<dbReference type="Proteomes" id="UP000029733">
    <property type="component" value="Unassembled WGS sequence"/>
</dbReference>
<dbReference type="Gene3D" id="1.20.120.30">
    <property type="entry name" value="Aspartate receptor, ligand-binding domain"/>
    <property type="match status" value="1"/>
</dbReference>
<dbReference type="Gene3D" id="1.10.287.950">
    <property type="entry name" value="Methyl-accepting chemotaxis protein"/>
    <property type="match status" value="1"/>
</dbReference>
<feature type="compositionally biased region" description="Basic and acidic residues" evidence="3">
    <location>
        <begin position="448"/>
        <end position="491"/>
    </location>
</feature>
<dbReference type="OrthoDB" id="9765597at2"/>
<reference evidence="5 6" key="1">
    <citation type="journal article" date="2014" name="Genome Announc.">
        <title>Draft genome sequences of eight enterohepatic helicobacter species isolated from both laboratory and wild rodents.</title>
        <authorList>
            <person name="Sheh A."/>
            <person name="Shen Z."/>
            <person name="Fox J.G."/>
        </authorList>
    </citation>
    <scope>NUCLEOTIDE SEQUENCE [LARGE SCALE GENOMIC DNA]</scope>
    <source>
        <strain evidence="5 6">MIT 09-6949</strain>
    </source>
</reference>
<sequence length="491" mass="54357">MFGSNKALQRQMMEKDAQIAHLSKELETYKLLVGFSQVEAIVGIKGGEVVYKNDVAQKLDSLSTLIPQLGEHVNSISSHRHEFSVKNTRVDDVVYYSIVPLNHLTNDADGVNLFEVYTKSLKTGVTETQASLQDVLTESNSVAQHSIEAAHSAESGLGMSANALEQIEVLYEKMQVASDLVTSLTQRSNEITSVISLIDDIAEQTNLLALNAAIEAARAGEHGRGFAVVADEVRKLAEKTQKATKEIAVVVKSMQQEANDIQTSTEETNEATSNVRDGVSKLHSIINNLKLGSLVTKFSTFNLSNRIFCVLAKLDHVVYKNNLYSYIFGLQDSFNCVDHHNCRLGKWYFEGDGKKIFANTQGYKALDAYHAGVHTEAITLAQTFANEQQACPKSFINSKILAMEQNSDGVMKCIVEMYNEKREEVLSEVKKLESEMTHDTPALNAARAHSEPKKPDETKIESKTESKGESKTESKIESHEPHAQEAKEQEK</sequence>
<evidence type="ECO:0000256" key="3">
    <source>
        <dbReference type="SAM" id="MobiDB-lite"/>
    </source>
</evidence>
<keyword evidence="6" id="KW-1185">Reference proteome</keyword>
<protein>
    <submittedName>
        <fullName evidence="5">Chemotaxis protein</fullName>
    </submittedName>
</protein>
<dbReference type="InterPro" id="IPR025991">
    <property type="entry name" value="Chemoreceptor_zinc-bind_dom"/>
</dbReference>